<protein>
    <recommendedName>
        <fullName evidence="2">eCIS core domain-containing protein</fullName>
    </recommendedName>
</protein>
<proteinExistence type="predicted"/>
<dbReference type="Pfam" id="PF13699">
    <property type="entry name" value="eCIS_core"/>
    <property type="match status" value="1"/>
</dbReference>
<dbReference type="STRING" id="1121391.SAMN02745206_00889"/>
<dbReference type="Proteomes" id="UP000184076">
    <property type="component" value="Unassembled WGS sequence"/>
</dbReference>
<sequence>MFALSKKKKHAGEIRGKGSSSRVLDRKAARGAPSPILQRSPDNGAETVPAFPRLTLGTSPFFHAPGLAPRLSLGLPPLELRLDPEIERQIQQILETRLDPLVLQNQLQEAAARVETAPWLPSPTRERPAEATRERPPAPGPSPLREGSLGDVARALAATEPVAGMLRNLQDQARDFALGVWGRATPGERGLIVTSSVVVGGGALAGVLASPSARDRVLPLLNGRPLPIPGVDWLHVEIYTDENSVMFGAHLDVGALLPPEWGFGPGSPRAIGGPPSPEPFPPLQRKEESPGASGQPVPWVAPHLERARGSGRLLDPDVRTRMEHELGADLSAVRVHENAASDGLSRSLRAKAFTWGTDIFFRQGAYNPRSIEGRRLIAHELVHTLQQEQGLTPALPQGKGPVFSAREDPLEAQADRIAHSLDLDGMAPLSFRKFPVPKDRHGPLHASRTNGIRRDTGSRRARDPRTDIPRVDAEEILSRDFSHLVSVLSPEQVRQIQAVLDAKRELERLDRLMEPLRGSILSVDVRRRERLMERAQRHSDIVRENRFLQVPTDRVLADDVVTAEREDPPEIHLFKQRLYRQLIVHPMILAIPDGYPPRPLLLYQWGPGGWRIPHRNGQVRFEDLMTIQRFNLDYQRVLLHGMAETLEEMLELRRRMGGMIYDARGRVVGEIDGWMWNTTVRVGWEIGRLTGYYNDGRGRHEMLGDLFRLRGARIVLRAPDNWLHIYSLDPPIHLRDLTSPGDDGYGYILRRGTQVNVHQIITSDGAWLEETPAGWRHEEYSTGLNVVEEFAVGAIFGDWYREPSTAATIGQILIGCIPIVGQIADARDVAAGIYRMWETGGSDGKLQTVLALVGFVPLLGDAIRSAGRAGGRRAAAEAFERAAPDIQNRLSRELLRDADDVARRFPGLSRAQVAEQVAENAALLRRVTEEGGEAVQEYAARVARQLDEMGGNAGAVIHLHGGAWQDVARALARAGDQGTEIMNRMQAWRIRQFDRLGQEVDSAYREMGMGFTGRTLGPPQMQRTGTNAMTSDVDISFLGRDATFYRNYAVSVMERRYGPGWKRLLDADIFADPRRLHLFTELPGRAAREVEQRMVRETEVNTLARMLREGTPRETVERYARDAEVPMERVTERLAELERLASDPTLRRRLELQMDDLHRQFELETNPARKAALAEEMARLQSRINAAIEGPYVSPGGAARHVTRRENIGRIRSGAFTPLSPAMNYMSVLDDLAMISHVATEAAREGFRASTAKGLMKYCDRLLVAAGANGVDLTRIHSARTLYEDTWQILDAARRDPLGAADRVGPLVRRAQGQLDEAIDDLIRATRTNAQRYLATPVPGVTRQAVLDTVERSVRTLHSHKANLARATSIAFRRHMVMEQEETAEPERRGLSE</sequence>
<dbReference type="OrthoDB" id="5400814at2"/>
<accession>A0A1M4WK55</accession>
<reference evidence="4" key="1">
    <citation type="submission" date="2016-11" db="EMBL/GenBank/DDBJ databases">
        <authorList>
            <person name="Varghese N."/>
            <person name="Submissions S."/>
        </authorList>
    </citation>
    <scope>NUCLEOTIDE SEQUENCE [LARGE SCALE GENOMIC DNA]</scope>
    <source>
        <strain evidence="4">DSM 9756</strain>
    </source>
</reference>
<dbReference type="CDD" id="cd20746">
    <property type="entry name" value="FIX_Ntox15_NUC_DUF4112_RhsA-like"/>
    <property type="match status" value="1"/>
</dbReference>
<feature type="domain" description="eCIS core" evidence="2">
    <location>
        <begin position="314"/>
        <end position="390"/>
    </location>
</feature>
<organism evidence="3 4">
    <name type="scientific">Desulfacinum infernum DSM 9756</name>
    <dbReference type="NCBI Taxonomy" id="1121391"/>
    <lineage>
        <taxon>Bacteria</taxon>
        <taxon>Pseudomonadati</taxon>
        <taxon>Thermodesulfobacteriota</taxon>
        <taxon>Syntrophobacteria</taxon>
        <taxon>Syntrophobacterales</taxon>
        <taxon>Syntrophobacteraceae</taxon>
        <taxon>Desulfacinum</taxon>
    </lineage>
</organism>
<feature type="region of interest" description="Disordered" evidence="1">
    <location>
        <begin position="116"/>
        <end position="148"/>
    </location>
</feature>
<dbReference type="EMBL" id="FQVB01000007">
    <property type="protein sequence ID" value="SHE81618.1"/>
    <property type="molecule type" value="Genomic_DNA"/>
</dbReference>
<evidence type="ECO:0000313" key="3">
    <source>
        <dbReference type="EMBL" id="SHE81618.1"/>
    </source>
</evidence>
<dbReference type="InterPro" id="IPR049802">
    <property type="entry name" value="RhsC-like_FIX"/>
</dbReference>
<name>A0A1M4WK55_9BACT</name>
<evidence type="ECO:0000256" key="1">
    <source>
        <dbReference type="SAM" id="MobiDB-lite"/>
    </source>
</evidence>
<feature type="compositionally biased region" description="Basic residues" evidence="1">
    <location>
        <begin position="1"/>
        <end position="10"/>
    </location>
</feature>
<feature type="compositionally biased region" description="Basic and acidic residues" evidence="1">
    <location>
        <begin position="452"/>
        <end position="464"/>
    </location>
</feature>
<dbReference type="InterPro" id="IPR025295">
    <property type="entry name" value="eCIS_core_dom"/>
</dbReference>
<gene>
    <name evidence="3" type="ORF">SAMN02745206_00889</name>
</gene>
<evidence type="ECO:0000313" key="4">
    <source>
        <dbReference type="Proteomes" id="UP000184076"/>
    </source>
</evidence>
<evidence type="ECO:0000259" key="2">
    <source>
        <dbReference type="Pfam" id="PF13699"/>
    </source>
</evidence>
<feature type="region of interest" description="Disordered" evidence="1">
    <location>
        <begin position="434"/>
        <end position="464"/>
    </location>
</feature>
<feature type="region of interest" description="Disordered" evidence="1">
    <location>
        <begin position="1"/>
        <end position="49"/>
    </location>
</feature>
<feature type="region of interest" description="Disordered" evidence="1">
    <location>
        <begin position="264"/>
        <end position="299"/>
    </location>
</feature>
<feature type="compositionally biased region" description="Basic and acidic residues" evidence="1">
    <location>
        <begin position="124"/>
        <end position="136"/>
    </location>
</feature>
<keyword evidence="4" id="KW-1185">Reference proteome</keyword>